<dbReference type="InterPro" id="IPR017853">
    <property type="entry name" value="GH"/>
</dbReference>
<dbReference type="EMBL" id="CP063213">
    <property type="protein sequence ID" value="QOR45814.1"/>
    <property type="molecule type" value="Genomic_DNA"/>
</dbReference>
<dbReference type="PANTHER" id="PTHR43053:SF3">
    <property type="entry name" value="ALPHA-GALACTOSIDASE C-RELATED"/>
    <property type="match status" value="1"/>
</dbReference>
<reference evidence="4 5" key="1">
    <citation type="submission" date="2020-10" db="EMBL/GenBank/DDBJ databases">
        <title>Trueperella pecoris sp. nov. isolated from bovine and porcine specimens.</title>
        <authorList>
            <person name="Schoenecker L."/>
            <person name="Schnydrig P."/>
            <person name="Brodard I."/>
            <person name="Thomann A."/>
            <person name="Hemphill A."/>
            <person name="Rodriguez-Campos S."/>
            <person name="Perreten V."/>
            <person name="Jores J."/>
            <person name="Kittl S."/>
        </authorList>
    </citation>
    <scope>NUCLEOTIDE SEQUENCE [LARGE SCALE GENOMIC DNA]</scope>
    <source>
        <strain evidence="4 5">15A0121</strain>
    </source>
</reference>
<dbReference type="PANTHER" id="PTHR43053">
    <property type="entry name" value="GLYCOSIDASE FAMILY 31"/>
    <property type="match status" value="1"/>
</dbReference>
<evidence type="ECO:0000256" key="1">
    <source>
        <dbReference type="ARBA" id="ARBA00022801"/>
    </source>
</evidence>
<dbReference type="Proteomes" id="UP000595053">
    <property type="component" value="Chromosome"/>
</dbReference>
<dbReference type="Pfam" id="PF02065">
    <property type="entry name" value="Melibiase"/>
    <property type="match status" value="1"/>
</dbReference>
<feature type="region of interest" description="Disordered" evidence="3">
    <location>
        <begin position="1"/>
        <end position="38"/>
    </location>
</feature>
<organism evidence="4 5">
    <name type="scientific">Trueperella pecoris</name>
    <dbReference type="NCBI Taxonomy" id="2733571"/>
    <lineage>
        <taxon>Bacteria</taxon>
        <taxon>Bacillati</taxon>
        <taxon>Actinomycetota</taxon>
        <taxon>Actinomycetes</taxon>
        <taxon>Actinomycetales</taxon>
        <taxon>Actinomycetaceae</taxon>
        <taxon>Trueperella</taxon>
    </lineage>
</organism>
<evidence type="ECO:0000256" key="2">
    <source>
        <dbReference type="ARBA" id="ARBA00023295"/>
    </source>
</evidence>
<evidence type="ECO:0000256" key="3">
    <source>
        <dbReference type="SAM" id="MobiDB-lite"/>
    </source>
</evidence>
<dbReference type="InterPro" id="IPR050985">
    <property type="entry name" value="Alpha-glycosidase_related"/>
</dbReference>
<dbReference type="InterPro" id="IPR013785">
    <property type="entry name" value="Aldolase_TIM"/>
</dbReference>
<dbReference type="SUPFAM" id="SSF51445">
    <property type="entry name" value="(Trans)glycosidases"/>
    <property type="match status" value="1"/>
</dbReference>
<keyword evidence="5" id="KW-1185">Reference proteome</keyword>
<keyword evidence="2" id="KW-0326">Glycosidase</keyword>
<evidence type="ECO:0000313" key="5">
    <source>
        <dbReference type="Proteomes" id="UP000595053"/>
    </source>
</evidence>
<dbReference type="Gene3D" id="3.20.20.70">
    <property type="entry name" value="Aldolase class I"/>
    <property type="match status" value="1"/>
</dbReference>
<dbReference type="AlphaFoldDB" id="A0A7M1QWC9"/>
<sequence length="212" mass="23291">MLGRGRSPSAIRGAKPSSIATARTHGPPRAGGTWAKSRGACGTTRIEIAGEIEPARELGYETLEIDDGWEERVGDWRPNKKFPHSIATLASRMHDVGLKTGLWLAPFIALSGTTVIERHPELFLHGPPDAGNLLSVGHNWGEHFYALDLSRPVAHDWLAETISEIADWGIDMFKLDFIYAAAIEAERAEKMSREEAYRAGLRTIREAVGPDV</sequence>
<protein>
    <submittedName>
        <fullName evidence="4">Alpha-galactosidase</fullName>
    </submittedName>
</protein>
<dbReference type="GO" id="GO:0004557">
    <property type="term" value="F:alpha-galactosidase activity"/>
    <property type="evidence" value="ECO:0007669"/>
    <property type="project" value="TreeGrafter"/>
</dbReference>
<keyword evidence="1" id="KW-0378">Hydrolase</keyword>
<evidence type="ECO:0000313" key="4">
    <source>
        <dbReference type="EMBL" id="QOR45814.1"/>
    </source>
</evidence>
<proteinExistence type="predicted"/>
<accession>A0A7M1QWC9</accession>
<gene>
    <name evidence="4" type="ORF">INS88_00825</name>
</gene>
<name>A0A7M1QWC9_9ACTO</name>
<dbReference type="RefSeq" id="WP_197551281.1">
    <property type="nucleotide sequence ID" value="NZ_CP063213.1"/>
</dbReference>